<dbReference type="eggNOG" id="ENOG502T5Q2">
    <property type="taxonomic scope" value="Eukaryota"/>
</dbReference>
<reference evidence="2 3" key="1">
    <citation type="journal article" date="2005" name="Science">
        <title>Genome sequence of Theileria parva, a bovine pathogen that transforms lymphocytes.</title>
        <authorList>
            <person name="Gardner M.J."/>
            <person name="Bishop R."/>
            <person name="Shah T."/>
            <person name="de Villiers E.P."/>
            <person name="Carlton J.M."/>
            <person name="Hall N."/>
            <person name="Ren Q."/>
            <person name="Paulsen I.T."/>
            <person name="Pain A."/>
            <person name="Berriman M."/>
            <person name="Wilson R.J.M."/>
            <person name="Sato S."/>
            <person name="Ralph S.A."/>
            <person name="Mann D.J."/>
            <person name="Xiong Z."/>
            <person name="Shallom S.J."/>
            <person name="Weidman J."/>
            <person name="Jiang L."/>
            <person name="Lynn J."/>
            <person name="Weaver B."/>
            <person name="Shoaibi A."/>
            <person name="Domingo A.R."/>
            <person name="Wasawo D."/>
            <person name="Crabtree J."/>
            <person name="Wortman J.R."/>
            <person name="Haas B."/>
            <person name="Angiuoli S.V."/>
            <person name="Creasy T.H."/>
            <person name="Lu C."/>
            <person name="Suh B."/>
            <person name="Silva J.C."/>
            <person name="Utterback T.R."/>
            <person name="Feldblyum T.V."/>
            <person name="Pertea M."/>
            <person name="Allen J."/>
            <person name="Nierman W.C."/>
            <person name="Taracha E.L.N."/>
            <person name="Salzberg S.L."/>
            <person name="White O.R."/>
            <person name="Fitzhugh H.A."/>
            <person name="Morzaria S."/>
            <person name="Venter J.C."/>
            <person name="Fraser C.M."/>
            <person name="Nene V."/>
        </authorList>
    </citation>
    <scope>NUCLEOTIDE SEQUENCE [LARGE SCALE GENOMIC DNA]</scope>
    <source>
        <strain evidence="2 3">Muguga</strain>
    </source>
</reference>
<evidence type="ECO:0000313" key="2">
    <source>
        <dbReference type="EMBL" id="EAN33416.1"/>
    </source>
</evidence>
<dbReference type="EMBL" id="AAGK01000001">
    <property type="protein sequence ID" value="EAN33416.1"/>
    <property type="molecule type" value="Genomic_DNA"/>
</dbReference>
<proteinExistence type="predicted"/>
<dbReference type="VEuPathDB" id="PiroplasmaDB:TpMuguga_01g00172"/>
<dbReference type="AlphaFoldDB" id="Q4N9E2"/>
<feature type="compositionally biased region" description="Polar residues" evidence="1">
    <location>
        <begin position="8"/>
        <end position="22"/>
    </location>
</feature>
<comment type="caution">
    <text evidence="2">The sequence shown here is derived from an EMBL/GenBank/DDBJ whole genome shotgun (WGS) entry which is preliminary data.</text>
</comment>
<dbReference type="InParanoid" id="Q4N9E2"/>
<protein>
    <submittedName>
        <fullName evidence="2">Uncharacterized protein</fullName>
    </submittedName>
</protein>
<organism evidence="2 3">
    <name type="scientific">Theileria parva</name>
    <name type="common">East coast fever infection agent</name>
    <dbReference type="NCBI Taxonomy" id="5875"/>
    <lineage>
        <taxon>Eukaryota</taxon>
        <taxon>Sar</taxon>
        <taxon>Alveolata</taxon>
        <taxon>Apicomplexa</taxon>
        <taxon>Aconoidasida</taxon>
        <taxon>Piroplasmida</taxon>
        <taxon>Theileriidae</taxon>
        <taxon>Theileria</taxon>
    </lineage>
</organism>
<gene>
    <name evidence="2" type="ordered locus">TP01_0172</name>
</gene>
<name>Q4N9E2_THEPA</name>
<keyword evidence="3" id="KW-1185">Reference proteome</keyword>
<evidence type="ECO:0000256" key="1">
    <source>
        <dbReference type="SAM" id="MobiDB-lite"/>
    </source>
</evidence>
<evidence type="ECO:0000313" key="3">
    <source>
        <dbReference type="Proteomes" id="UP000001949"/>
    </source>
</evidence>
<dbReference type="Proteomes" id="UP000001949">
    <property type="component" value="Unassembled WGS sequence"/>
</dbReference>
<dbReference type="KEGG" id="tpv:TP01_0172"/>
<feature type="region of interest" description="Disordered" evidence="1">
    <location>
        <begin position="1"/>
        <end position="22"/>
    </location>
</feature>
<sequence>MNLKMYTKSPNQHWRMNPSSQVKRPKLINSQRLFHTEDVYERIISEIEERSPEEMIMDIIGKINKLEALKAQLGTEERIARLKLSGKNATYANSIPVSHPIAVNPTTT</sequence>
<accession>Q4N9E2</accession>